<evidence type="ECO:0000256" key="2">
    <source>
        <dbReference type="ARBA" id="ARBA00004370"/>
    </source>
</evidence>
<dbReference type="InterPro" id="IPR036922">
    <property type="entry name" value="Rieske_2Fe-2S_sf"/>
</dbReference>
<organism evidence="19 20">
    <name type="scientific">Novosphingobium pentaromativorans US6-1</name>
    <dbReference type="NCBI Taxonomy" id="1088721"/>
    <lineage>
        <taxon>Bacteria</taxon>
        <taxon>Pseudomonadati</taxon>
        <taxon>Pseudomonadota</taxon>
        <taxon>Alphaproteobacteria</taxon>
        <taxon>Sphingomonadales</taxon>
        <taxon>Sphingomonadaceae</taxon>
        <taxon>Novosphingobium</taxon>
    </lineage>
</organism>
<feature type="region of interest" description="Disordered" evidence="17">
    <location>
        <begin position="1"/>
        <end position="21"/>
    </location>
</feature>
<protein>
    <recommendedName>
        <fullName evidence="14">cholesterol 7-desaturase</fullName>
        <ecNumber evidence="14">1.14.19.21</ecNumber>
    </recommendedName>
</protein>
<evidence type="ECO:0000313" key="20">
    <source>
        <dbReference type="Proteomes" id="UP000004030"/>
    </source>
</evidence>
<dbReference type="InterPro" id="IPR050584">
    <property type="entry name" value="Cholesterol_7-desaturase"/>
</dbReference>
<sequence length="370" mass="41994">MPNAMTPESKDNASAQRTATDAYLPEMSGEELIAWRMAEMTDRPDPDARNMQDEFAMGWYCVAYSDELAVGEVKPIRYFGQDLALWRGEDGEARVIDAYCAHYGANMAVGGKVHGNLLECPFHAWRWDETGACKEIPYSRAVPPKAKKADCVPAWPTAEVNGMVMVWYHSERAEPQWQPVRFEDAYNDDWTEFRKYEWHVYSALENIADNAVDVSHFKYVHGAMTVPEYEFEFDGIARKITSHLTMQTPRGEVAGKIESVNYGPGQGFVRFSGITDTIMFSATCPVERDKTHNRMAFSQPKANVDGPMAGLTRAIIKNITRQFDQDKVILDRHIRVEPPMVCEGDGPFGRNRIYYSQFYPSRNKDRPAAA</sequence>
<name>G6ECI3_9SPHN</name>
<dbReference type="Gene3D" id="3.90.380.10">
    <property type="entry name" value="Naphthalene 1,2-dioxygenase Alpha Subunit, Chain A, domain 1"/>
    <property type="match status" value="1"/>
</dbReference>
<evidence type="ECO:0000256" key="15">
    <source>
        <dbReference type="ARBA" id="ARBA00047853"/>
    </source>
</evidence>
<evidence type="ECO:0000256" key="6">
    <source>
        <dbReference type="ARBA" id="ARBA00022723"/>
    </source>
</evidence>
<dbReference type="PROSITE" id="PS51296">
    <property type="entry name" value="RIESKE"/>
    <property type="match status" value="1"/>
</dbReference>
<evidence type="ECO:0000256" key="9">
    <source>
        <dbReference type="ARBA" id="ARBA00023004"/>
    </source>
</evidence>
<keyword evidence="10" id="KW-0411">Iron-sulfur</keyword>
<dbReference type="InterPro" id="IPR017941">
    <property type="entry name" value="Rieske_2Fe-2S"/>
</dbReference>
<dbReference type="Gene3D" id="2.102.10.10">
    <property type="entry name" value="Rieske [2Fe-2S] iron-sulphur domain"/>
    <property type="match status" value="1"/>
</dbReference>
<dbReference type="GO" id="GO:0051537">
    <property type="term" value="F:2 iron, 2 sulfur cluster binding"/>
    <property type="evidence" value="ECO:0007669"/>
    <property type="project" value="UniProtKB-KW"/>
</dbReference>
<dbReference type="Proteomes" id="UP000004030">
    <property type="component" value="Unassembled WGS sequence"/>
</dbReference>
<dbReference type="Pfam" id="PF19298">
    <property type="entry name" value="KshA_C"/>
    <property type="match status" value="1"/>
</dbReference>
<evidence type="ECO:0000256" key="8">
    <source>
        <dbReference type="ARBA" id="ARBA00023002"/>
    </source>
</evidence>
<keyword evidence="20" id="KW-1185">Reference proteome</keyword>
<dbReference type="EMBL" id="AGFM01000029">
    <property type="protein sequence ID" value="EHJ60894.1"/>
    <property type="molecule type" value="Genomic_DNA"/>
</dbReference>
<gene>
    <name evidence="19" type="ORF">NSU_2054</name>
</gene>
<comment type="pathway">
    <text evidence="12">Steroid hormone biosynthesis; dafachronic acid biosynthesis.</text>
</comment>
<dbReference type="GO" id="GO:0046872">
    <property type="term" value="F:metal ion binding"/>
    <property type="evidence" value="ECO:0007669"/>
    <property type="project" value="UniProtKB-KW"/>
</dbReference>
<dbReference type="GO" id="GO:0170056">
    <property type="term" value="F:cholesterol 7-desaturase [NAD(P)H] activity"/>
    <property type="evidence" value="ECO:0007669"/>
    <property type="project" value="UniProtKB-EC"/>
</dbReference>
<evidence type="ECO:0000256" key="5">
    <source>
        <dbReference type="ARBA" id="ARBA00022714"/>
    </source>
</evidence>
<dbReference type="SUPFAM" id="SSF55961">
    <property type="entry name" value="Bet v1-like"/>
    <property type="match status" value="1"/>
</dbReference>
<evidence type="ECO:0000256" key="10">
    <source>
        <dbReference type="ARBA" id="ARBA00023014"/>
    </source>
</evidence>
<comment type="pathway">
    <text evidence="3">Hormone biosynthesis.</text>
</comment>
<comment type="cofactor">
    <cofactor evidence="1">
        <name>Fe cation</name>
        <dbReference type="ChEBI" id="CHEBI:24875"/>
    </cofactor>
</comment>
<dbReference type="PANTHER" id="PTHR21266">
    <property type="entry name" value="IRON-SULFUR DOMAIN CONTAINING PROTEIN"/>
    <property type="match status" value="1"/>
</dbReference>
<comment type="caution">
    <text evidence="19">The sequence shown here is derived from an EMBL/GenBank/DDBJ whole genome shotgun (WGS) entry which is preliminary data.</text>
</comment>
<evidence type="ECO:0000256" key="17">
    <source>
        <dbReference type="SAM" id="MobiDB-lite"/>
    </source>
</evidence>
<keyword evidence="4" id="KW-0812">Transmembrane</keyword>
<comment type="catalytic activity">
    <reaction evidence="15">
        <text>cholesterol + NADH + O2 + H(+) = 7-dehydrocholesterol + NAD(+) + 2 H2O</text>
        <dbReference type="Rhea" id="RHEA:51644"/>
        <dbReference type="ChEBI" id="CHEBI:15377"/>
        <dbReference type="ChEBI" id="CHEBI:15378"/>
        <dbReference type="ChEBI" id="CHEBI:15379"/>
        <dbReference type="ChEBI" id="CHEBI:16113"/>
        <dbReference type="ChEBI" id="CHEBI:17759"/>
        <dbReference type="ChEBI" id="CHEBI:57540"/>
        <dbReference type="ChEBI" id="CHEBI:57945"/>
        <dbReference type="EC" id="1.14.19.21"/>
    </reaction>
    <physiologicalReaction direction="left-to-right" evidence="15">
        <dbReference type="Rhea" id="RHEA:51645"/>
    </physiologicalReaction>
</comment>
<evidence type="ECO:0000259" key="18">
    <source>
        <dbReference type="PROSITE" id="PS51296"/>
    </source>
</evidence>
<dbReference type="SUPFAM" id="SSF50022">
    <property type="entry name" value="ISP domain"/>
    <property type="match status" value="1"/>
</dbReference>
<dbReference type="EC" id="1.14.19.21" evidence="14"/>
<evidence type="ECO:0000256" key="7">
    <source>
        <dbReference type="ARBA" id="ARBA00022989"/>
    </source>
</evidence>
<keyword evidence="5" id="KW-0001">2Fe-2S</keyword>
<accession>G6ECI3</accession>
<keyword evidence="11" id="KW-0472">Membrane</keyword>
<proteinExistence type="inferred from homology"/>
<dbReference type="GO" id="GO:0008203">
    <property type="term" value="P:cholesterol metabolic process"/>
    <property type="evidence" value="ECO:0007669"/>
    <property type="project" value="InterPro"/>
</dbReference>
<dbReference type="AlphaFoldDB" id="G6ECI3"/>
<keyword evidence="8" id="KW-0560">Oxidoreductase</keyword>
<evidence type="ECO:0000313" key="19">
    <source>
        <dbReference type="EMBL" id="EHJ60894.1"/>
    </source>
</evidence>
<feature type="domain" description="Rieske" evidence="18">
    <location>
        <begin position="59"/>
        <end position="166"/>
    </location>
</feature>
<dbReference type="GO" id="GO:0016020">
    <property type="term" value="C:membrane"/>
    <property type="evidence" value="ECO:0007669"/>
    <property type="project" value="UniProtKB-SubCell"/>
</dbReference>
<comment type="catalytic activity">
    <reaction evidence="16">
        <text>cholesterol + NADPH + O2 + H(+) = 7-dehydrocholesterol + NADP(+) + 2 H2O</text>
        <dbReference type="Rhea" id="RHEA:45024"/>
        <dbReference type="ChEBI" id="CHEBI:15377"/>
        <dbReference type="ChEBI" id="CHEBI:15378"/>
        <dbReference type="ChEBI" id="CHEBI:15379"/>
        <dbReference type="ChEBI" id="CHEBI:16113"/>
        <dbReference type="ChEBI" id="CHEBI:17759"/>
        <dbReference type="ChEBI" id="CHEBI:57783"/>
        <dbReference type="ChEBI" id="CHEBI:58349"/>
        <dbReference type="EC" id="1.14.19.21"/>
    </reaction>
    <physiologicalReaction direction="left-to-right" evidence="16">
        <dbReference type="Rhea" id="RHEA:45025"/>
    </physiologicalReaction>
</comment>
<dbReference type="Pfam" id="PF00355">
    <property type="entry name" value="Rieske"/>
    <property type="match status" value="1"/>
</dbReference>
<evidence type="ECO:0000256" key="4">
    <source>
        <dbReference type="ARBA" id="ARBA00022692"/>
    </source>
</evidence>
<dbReference type="GO" id="GO:0005737">
    <property type="term" value="C:cytoplasm"/>
    <property type="evidence" value="ECO:0007669"/>
    <property type="project" value="TreeGrafter"/>
</dbReference>
<comment type="subcellular location">
    <subcellularLocation>
        <location evidence="2">Membrane</location>
    </subcellularLocation>
</comment>
<evidence type="ECO:0000256" key="12">
    <source>
        <dbReference type="ARBA" id="ARBA00025712"/>
    </source>
</evidence>
<dbReference type="PATRIC" id="fig|1088721.3.peg.2033"/>
<evidence type="ECO:0000256" key="16">
    <source>
        <dbReference type="ARBA" id="ARBA00049548"/>
    </source>
</evidence>
<keyword evidence="9" id="KW-0408">Iron</keyword>
<dbReference type="PANTHER" id="PTHR21266:SF32">
    <property type="entry name" value="CHOLESTEROL 7-DESATURASE NVD"/>
    <property type="match status" value="1"/>
</dbReference>
<evidence type="ECO:0000256" key="1">
    <source>
        <dbReference type="ARBA" id="ARBA00001962"/>
    </source>
</evidence>
<dbReference type="eggNOG" id="COG4638">
    <property type="taxonomic scope" value="Bacteria"/>
</dbReference>
<evidence type="ECO:0000256" key="11">
    <source>
        <dbReference type="ARBA" id="ARBA00023136"/>
    </source>
</evidence>
<dbReference type="InterPro" id="IPR045605">
    <property type="entry name" value="KshA-like_C"/>
</dbReference>
<keyword evidence="7" id="KW-1133">Transmembrane helix</keyword>
<comment type="similarity">
    <text evidence="13">Belongs to the cholesterol 7-desaturase family.</text>
</comment>
<evidence type="ECO:0000256" key="3">
    <source>
        <dbReference type="ARBA" id="ARBA00004972"/>
    </source>
</evidence>
<evidence type="ECO:0000256" key="14">
    <source>
        <dbReference type="ARBA" id="ARBA00026095"/>
    </source>
</evidence>
<reference evidence="19 20" key="1">
    <citation type="journal article" date="2012" name="J. Bacteriol.">
        <title>Genome sequence of benzo(a)pyrene-degrading bacterium Novosphingobium pentaromativorans US6-1.</title>
        <authorList>
            <person name="Luo Y.R."/>
            <person name="Kang S.G."/>
            <person name="Kim S.J."/>
            <person name="Kim M.R."/>
            <person name="Li N."/>
            <person name="Lee J.H."/>
            <person name="Kwon K.K."/>
        </authorList>
    </citation>
    <scope>NUCLEOTIDE SEQUENCE [LARGE SCALE GENOMIC DNA]</scope>
    <source>
        <strain evidence="19 20">US6-1</strain>
    </source>
</reference>
<evidence type="ECO:0000256" key="13">
    <source>
        <dbReference type="ARBA" id="ARBA00025729"/>
    </source>
</evidence>
<dbReference type="STRING" id="1088721.JI59_09815"/>
<keyword evidence="6" id="KW-0479">Metal-binding</keyword>